<evidence type="ECO:0008006" key="3">
    <source>
        <dbReference type="Google" id="ProtNLM"/>
    </source>
</evidence>
<dbReference type="Proteomes" id="UP001432000">
    <property type="component" value="Chromosome"/>
</dbReference>
<evidence type="ECO:0000313" key="2">
    <source>
        <dbReference type="Proteomes" id="UP001432000"/>
    </source>
</evidence>
<protein>
    <recommendedName>
        <fullName evidence="3">DUF3558 domain-containing protein</fullName>
    </recommendedName>
</protein>
<organism evidence="1 2">
    <name type="scientific">Rhodococcus sovatensis</name>
    <dbReference type="NCBI Taxonomy" id="1805840"/>
    <lineage>
        <taxon>Bacteria</taxon>
        <taxon>Bacillati</taxon>
        <taxon>Actinomycetota</taxon>
        <taxon>Actinomycetes</taxon>
        <taxon>Mycobacteriales</taxon>
        <taxon>Nocardiaceae</taxon>
        <taxon>Rhodococcus</taxon>
    </lineage>
</organism>
<reference evidence="1 2" key="1">
    <citation type="submission" date="2024-03" db="EMBL/GenBank/DDBJ databases">
        <title>Natural products discovery in diverse microorganisms through a two-stage MS feature dereplication strategy.</title>
        <authorList>
            <person name="Zhang R."/>
        </authorList>
    </citation>
    <scope>NUCLEOTIDE SEQUENCE [LARGE SCALE GENOMIC DNA]</scope>
    <source>
        <strain evidence="1 2">18930</strain>
    </source>
</reference>
<proteinExistence type="predicted"/>
<name>A0ABZ2PWB4_9NOCA</name>
<keyword evidence="2" id="KW-1185">Reference proteome</keyword>
<accession>A0ABZ2PWB4</accession>
<gene>
    <name evidence="1" type="ORF">WDS16_10090</name>
</gene>
<dbReference type="RefSeq" id="WP_338892448.1">
    <property type="nucleotide sequence ID" value="NZ_CP147846.1"/>
</dbReference>
<evidence type="ECO:0000313" key="1">
    <source>
        <dbReference type="EMBL" id="WXG70806.1"/>
    </source>
</evidence>
<dbReference type="EMBL" id="CP147846">
    <property type="protein sequence ID" value="WXG70806.1"/>
    <property type="molecule type" value="Genomic_DNA"/>
</dbReference>
<sequence length="154" mass="16127">MAAVAALAVSLVVGYRDDQTSACSPVDPGLSEMIASRSTNDPVNFTVAVAVENSFARGASKNYERYFVVAMQFASADGVLREGIWGVGTNQPEATNSLVTLRRDPDGASASITSIDSEAQAFTDWSNGQVIIDPVGASVLEARECLHEAVAATI</sequence>